<dbReference type="WBParaSite" id="MBELARI_LOCUS5719">
    <property type="protein sequence ID" value="MBELARI_LOCUS5719"/>
    <property type="gene ID" value="MBELARI_LOCUS5719"/>
</dbReference>
<evidence type="ECO:0000256" key="1">
    <source>
        <dbReference type="SAM" id="MobiDB-lite"/>
    </source>
</evidence>
<feature type="compositionally biased region" description="Polar residues" evidence="1">
    <location>
        <begin position="201"/>
        <end position="217"/>
    </location>
</feature>
<organism evidence="3 4">
    <name type="scientific">Mesorhabditis belari</name>
    <dbReference type="NCBI Taxonomy" id="2138241"/>
    <lineage>
        <taxon>Eukaryota</taxon>
        <taxon>Metazoa</taxon>
        <taxon>Ecdysozoa</taxon>
        <taxon>Nematoda</taxon>
        <taxon>Chromadorea</taxon>
        <taxon>Rhabditida</taxon>
        <taxon>Rhabditina</taxon>
        <taxon>Rhabditomorpha</taxon>
        <taxon>Rhabditoidea</taxon>
        <taxon>Rhabditidae</taxon>
        <taxon>Mesorhabditinae</taxon>
        <taxon>Mesorhabditis</taxon>
    </lineage>
</organism>
<dbReference type="AlphaFoldDB" id="A0AAF3FIX4"/>
<feature type="region of interest" description="Disordered" evidence="1">
    <location>
        <begin position="188"/>
        <end position="238"/>
    </location>
</feature>
<reference evidence="4" key="1">
    <citation type="submission" date="2024-02" db="UniProtKB">
        <authorList>
            <consortium name="WormBaseParasite"/>
        </authorList>
    </citation>
    <scope>IDENTIFICATION</scope>
</reference>
<keyword evidence="3" id="KW-1185">Reference proteome</keyword>
<sequence length="238" mass="25866">MDIEKRNSLLTEGSALPCTWRGDAGEGKREGEQTQIDPPAQTTPFLSFVSTFDRLTTTTVSSDYQMIDDSTSGGAWNEGNSSNDSHNKMPAGALTVLVIAAVAITSVIVTLVCMLANSRRTRRTQTRIQQSTCQSQNPSTVLQAPTVVVVDRVSNLPPPLPPIYTRDTQGPKYFDAPPSYDEAVNTPIHSPITPSPRDQIPDTTPSTVTSVQDTNSLRPRARLENGPTEIHMTEIELS</sequence>
<dbReference type="Proteomes" id="UP000887575">
    <property type="component" value="Unassembled WGS sequence"/>
</dbReference>
<name>A0AAF3FIX4_9BILA</name>
<proteinExistence type="predicted"/>
<feature type="compositionally biased region" description="Polar residues" evidence="1">
    <location>
        <begin position="33"/>
        <end position="42"/>
    </location>
</feature>
<feature type="region of interest" description="Disordered" evidence="1">
    <location>
        <begin position="15"/>
        <end position="42"/>
    </location>
</feature>
<evidence type="ECO:0000313" key="4">
    <source>
        <dbReference type="WBParaSite" id="MBELARI_LOCUS5719"/>
    </source>
</evidence>
<evidence type="ECO:0000256" key="2">
    <source>
        <dbReference type="SAM" id="Phobius"/>
    </source>
</evidence>
<keyword evidence="2" id="KW-0812">Transmembrane</keyword>
<keyword evidence="2" id="KW-1133">Transmembrane helix</keyword>
<feature type="transmembrane region" description="Helical" evidence="2">
    <location>
        <begin position="91"/>
        <end position="117"/>
    </location>
</feature>
<keyword evidence="2" id="KW-0472">Membrane</keyword>
<feature type="compositionally biased region" description="Basic and acidic residues" evidence="1">
    <location>
        <begin position="23"/>
        <end position="32"/>
    </location>
</feature>
<evidence type="ECO:0000313" key="3">
    <source>
        <dbReference type="Proteomes" id="UP000887575"/>
    </source>
</evidence>
<protein>
    <submittedName>
        <fullName evidence="4">Uncharacterized protein</fullName>
    </submittedName>
</protein>
<accession>A0AAF3FIX4</accession>